<dbReference type="Proteomes" id="UP000032180">
    <property type="component" value="Chromosome 2"/>
</dbReference>
<dbReference type="EnsemblPlants" id="LPERR02G29530.1">
    <property type="protein sequence ID" value="LPERR02G29530.1"/>
    <property type="gene ID" value="LPERR02G29530"/>
</dbReference>
<dbReference type="AlphaFoldDB" id="A0A0D9VM59"/>
<accession>A0A0D9VM59</accession>
<dbReference type="Gramene" id="LPERR02G29530.1">
    <property type="protein sequence ID" value="LPERR02G29530.1"/>
    <property type="gene ID" value="LPERR02G29530"/>
</dbReference>
<sequence>MAAGKPESLDYGDLLSRMPRSGSATDYVLRQVVYELRNARRYEQALEISSSLDSPLYPLKFSIGCLII</sequence>
<keyword evidence="2" id="KW-1185">Reference proteome</keyword>
<proteinExistence type="predicted"/>
<name>A0A0D9VM59_9ORYZ</name>
<dbReference type="HOGENOM" id="CLU_2797603_0_0_1"/>
<evidence type="ECO:0000313" key="1">
    <source>
        <dbReference type="EnsemblPlants" id="LPERR02G29530.1"/>
    </source>
</evidence>
<protein>
    <submittedName>
        <fullName evidence="1">Uncharacterized protein</fullName>
    </submittedName>
</protein>
<reference evidence="1" key="3">
    <citation type="submission" date="2015-04" db="UniProtKB">
        <authorList>
            <consortium name="EnsemblPlants"/>
        </authorList>
    </citation>
    <scope>IDENTIFICATION</scope>
</reference>
<evidence type="ECO:0000313" key="2">
    <source>
        <dbReference type="Proteomes" id="UP000032180"/>
    </source>
</evidence>
<reference evidence="1 2" key="1">
    <citation type="submission" date="2012-08" db="EMBL/GenBank/DDBJ databases">
        <title>Oryza genome evolution.</title>
        <authorList>
            <person name="Wing R.A."/>
        </authorList>
    </citation>
    <scope>NUCLEOTIDE SEQUENCE</scope>
</reference>
<organism evidence="1 2">
    <name type="scientific">Leersia perrieri</name>
    <dbReference type="NCBI Taxonomy" id="77586"/>
    <lineage>
        <taxon>Eukaryota</taxon>
        <taxon>Viridiplantae</taxon>
        <taxon>Streptophyta</taxon>
        <taxon>Embryophyta</taxon>
        <taxon>Tracheophyta</taxon>
        <taxon>Spermatophyta</taxon>
        <taxon>Magnoliopsida</taxon>
        <taxon>Liliopsida</taxon>
        <taxon>Poales</taxon>
        <taxon>Poaceae</taxon>
        <taxon>BOP clade</taxon>
        <taxon>Oryzoideae</taxon>
        <taxon>Oryzeae</taxon>
        <taxon>Oryzinae</taxon>
        <taxon>Leersia</taxon>
    </lineage>
</organism>
<reference evidence="2" key="2">
    <citation type="submission" date="2013-12" db="EMBL/GenBank/DDBJ databases">
        <authorList>
            <person name="Yu Y."/>
            <person name="Lee S."/>
            <person name="de Baynast K."/>
            <person name="Wissotski M."/>
            <person name="Liu L."/>
            <person name="Talag J."/>
            <person name="Goicoechea J."/>
            <person name="Angelova A."/>
            <person name="Jetty R."/>
            <person name="Kudrna D."/>
            <person name="Golser W."/>
            <person name="Rivera L."/>
            <person name="Zhang J."/>
            <person name="Wing R."/>
        </authorList>
    </citation>
    <scope>NUCLEOTIDE SEQUENCE</scope>
</reference>